<dbReference type="PANTHER" id="PTHR24242:SF359">
    <property type="entry name" value="ODORANT RECEPTOR-RELATED"/>
    <property type="match status" value="1"/>
</dbReference>
<dbReference type="InterPro" id="IPR017452">
    <property type="entry name" value="GPCR_Rhodpsn_7TM"/>
</dbReference>
<evidence type="ECO:0000256" key="5">
    <source>
        <dbReference type="ARBA" id="ARBA00022725"/>
    </source>
</evidence>
<dbReference type="Proteomes" id="UP000515159">
    <property type="component" value="Chromosome 16"/>
</dbReference>
<evidence type="ECO:0000256" key="8">
    <source>
        <dbReference type="ARBA" id="ARBA00023136"/>
    </source>
</evidence>
<dbReference type="SUPFAM" id="SSF81321">
    <property type="entry name" value="Family A G protein-coupled receptor-like"/>
    <property type="match status" value="1"/>
</dbReference>
<dbReference type="PRINTS" id="PR00237">
    <property type="entry name" value="GPCRRHODOPSN"/>
</dbReference>
<dbReference type="PRINTS" id="PR00245">
    <property type="entry name" value="OLFACTORYR"/>
</dbReference>
<sequence length="307" mass="35062">MLGANHTKVKEFILRGLSNNEDIKPFLFTFFLVVYTFTLFGNIVVIVLVWSNSSLHKPMYFFLGNLSFVEIGYTSSTVPKMLSGFLSKVNSISFTGCFVQFFFFFFFGSVDCFLLTIMGYDRYLAICQPLHYHMLMSNRVCFRLASICWAIGFLWTFVPIILVSQQPFCGNNEINHFLCDTGPLLELSCVSDFITQMTSLVLTSLVLIVPFCFICISYVFITQTILKIPSASGRYKAFSTCASHISVVTMFFGCAIYMYVRPTGNHPFLQDKLVAVFYNVLTPLFNPIIYTLRNKEFIEAVKKIMRS</sequence>
<keyword evidence="10 13" id="KW-0675">Receptor</keyword>
<dbReference type="FunCoup" id="A0A6P8PWH3">
    <property type="interactions" value="279"/>
</dbReference>
<feature type="transmembrane region" description="Helical" evidence="14">
    <location>
        <begin position="241"/>
        <end position="260"/>
    </location>
</feature>
<organism evidence="16 17">
    <name type="scientific">Geotrypetes seraphini</name>
    <name type="common">Gaboon caecilian</name>
    <name type="synonym">Caecilia seraphini</name>
    <dbReference type="NCBI Taxonomy" id="260995"/>
    <lineage>
        <taxon>Eukaryota</taxon>
        <taxon>Metazoa</taxon>
        <taxon>Chordata</taxon>
        <taxon>Craniata</taxon>
        <taxon>Vertebrata</taxon>
        <taxon>Euteleostomi</taxon>
        <taxon>Amphibia</taxon>
        <taxon>Gymnophiona</taxon>
        <taxon>Geotrypetes</taxon>
    </lineage>
</organism>
<gene>
    <name evidence="17" type="primary">LOC117349691</name>
</gene>
<feature type="transmembrane region" description="Helical" evidence="14">
    <location>
        <begin position="59"/>
        <end position="78"/>
    </location>
</feature>
<dbReference type="PANTHER" id="PTHR24242">
    <property type="entry name" value="G-PROTEIN COUPLED RECEPTOR"/>
    <property type="match status" value="1"/>
</dbReference>
<keyword evidence="16" id="KW-1185">Reference proteome</keyword>
<evidence type="ECO:0000256" key="14">
    <source>
        <dbReference type="RuleBase" id="RU363047"/>
    </source>
</evidence>
<feature type="transmembrane region" description="Helical" evidence="14">
    <location>
        <begin position="98"/>
        <end position="120"/>
    </location>
</feature>
<dbReference type="Gene3D" id="1.20.1070.10">
    <property type="entry name" value="Rhodopsin 7-helix transmembrane proteins"/>
    <property type="match status" value="1"/>
</dbReference>
<evidence type="ECO:0000313" key="17">
    <source>
        <dbReference type="RefSeq" id="XP_033779173.1"/>
    </source>
</evidence>
<feature type="transmembrane region" description="Helical" evidence="14">
    <location>
        <begin position="140"/>
        <end position="162"/>
    </location>
</feature>
<protein>
    <recommendedName>
        <fullName evidence="14">Olfactory receptor</fullName>
    </recommendedName>
</protein>
<keyword evidence="12 13" id="KW-0807">Transducer</keyword>
<keyword evidence="4 13" id="KW-0812">Transmembrane</keyword>
<dbReference type="GO" id="GO:0004930">
    <property type="term" value="F:G protein-coupled receptor activity"/>
    <property type="evidence" value="ECO:0007669"/>
    <property type="project" value="UniProtKB-KW"/>
</dbReference>
<feature type="transmembrane region" description="Helical" evidence="14">
    <location>
        <begin position="200"/>
        <end position="221"/>
    </location>
</feature>
<feature type="transmembrane region" description="Helical" evidence="14">
    <location>
        <begin position="26"/>
        <end position="50"/>
    </location>
</feature>
<name>A0A6P8PWH3_GEOSA</name>
<dbReference type="FunFam" id="1.20.1070.10:FF:000001">
    <property type="entry name" value="Olfactory receptor"/>
    <property type="match status" value="1"/>
</dbReference>
<keyword evidence="3 14" id="KW-0716">Sensory transduction</keyword>
<dbReference type="GO" id="GO:0005886">
    <property type="term" value="C:plasma membrane"/>
    <property type="evidence" value="ECO:0007669"/>
    <property type="project" value="UniProtKB-SubCell"/>
</dbReference>
<keyword evidence="7 13" id="KW-0297">G-protein coupled receptor</keyword>
<dbReference type="KEGG" id="gsh:117349691"/>
<dbReference type="InterPro" id="IPR050939">
    <property type="entry name" value="Olfactory_GPCR1"/>
</dbReference>
<evidence type="ECO:0000256" key="11">
    <source>
        <dbReference type="ARBA" id="ARBA00023180"/>
    </source>
</evidence>
<keyword evidence="5 14" id="KW-0552">Olfaction</keyword>
<comment type="subcellular location">
    <subcellularLocation>
        <location evidence="1 14">Cell membrane</location>
        <topology evidence="1 14">Multi-pass membrane protein</topology>
    </subcellularLocation>
</comment>
<evidence type="ECO:0000256" key="12">
    <source>
        <dbReference type="ARBA" id="ARBA00023224"/>
    </source>
</evidence>
<evidence type="ECO:0000256" key="1">
    <source>
        <dbReference type="ARBA" id="ARBA00004651"/>
    </source>
</evidence>
<keyword evidence="8 14" id="KW-0472">Membrane</keyword>
<evidence type="ECO:0000259" key="15">
    <source>
        <dbReference type="PROSITE" id="PS50262"/>
    </source>
</evidence>
<evidence type="ECO:0000256" key="4">
    <source>
        <dbReference type="ARBA" id="ARBA00022692"/>
    </source>
</evidence>
<reference evidence="17" key="1">
    <citation type="submission" date="2025-08" db="UniProtKB">
        <authorList>
            <consortium name="RefSeq"/>
        </authorList>
    </citation>
    <scope>IDENTIFICATION</scope>
</reference>
<dbReference type="InterPro" id="IPR000725">
    <property type="entry name" value="Olfact_rcpt"/>
</dbReference>
<proteinExistence type="inferred from homology"/>
<keyword evidence="6 14" id="KW-1133">Transmembrane helix</keyword>
<dbReference type="RefSeq" id="XP_033779173.1">
    <property type="nucleotide sequence ID" value="XM_033923282.1"/>
</dbReference>
<dbReference type="AlphaFoldDB" id="A0A6P8PWH3"/>
<evidence type="ECO:0000256" key="6">
    <source>
        <dbReference type="ARBA" id="ARBA00022989"/>
    </source>
</evidence>
<dbReference type="CDD" id="cd13954">
    <property type="entry name" value="7tmA_OR"/>
    <property type="match status" value="1"/>
</dbReference>
<accession>A0A6P8PWH3</accession>
<evidence type="ECO:0000256" key="3">
    <source>
        <dbReference type="ARBA" id="ARBA00022606"/>
    </source>
</evidence>
<evidence type="ECO:0000256" key="13">
    <source>
        <dbReference type="RuleBase" id="RU000688"/>
    </source>
</evidence>
<evidence type="ECO:0000256" key="9">
    <source>
        <dbReference type="ARBA" id="ARBA00023157"/>
    </source>
</evidence>
<dbReference type="GO" id="GO:0004984">
    <property type="term" value="F:olfactory receptor activity"/>
    <property type="evidence" value="ECO:0007669"/>
    <property type="project" value="InterPro"/>
</dbReference>
<dbReference type="OrthoDB" id="6145535at2759"/>
<dbReference type="GeneID" id="117349691"/>
<feature type="domain" description="G-protein coupled receptors family 1 profile" evidence="15">
    <location>
        <begin position="41"/>
        <end position="290"/>
    </location>
</feature>
<feature type="transmembrane region" description="Helical" evidence="14">
    <location>
        <begin position="272"/>
        <end position="292"/>
    </location>
</feature>
<comment type="similarity">
    <text evidence="13">Belongs to the G-protein coupled receptor 1 family.</text>
</comment>
<keyword evidence="9" id="KW-1015">Disulfide bond</keyword>
<keyword evidence="11" id="KW-0325">Glycoprotein</keyword>
<evidence type="ECO:0000313" key="16">
    <source>
        <dbReference type="Proteomes" id="UP000515159"/>
    </source>
</evidence>
<dbReference type="InterPro" id="IPR000276">
    <property type="entry name" value="GPCR_Rhodpsn"/>
</dbReference>
<evidence type="ECO:0000256" key="10">
    <source>
        <dbReference type="ARBA" id="ARBA00023170"/>
    </source>
</evidence>
<dbReference type="InParanoid" id="A0A6P8PWH3"/>
<dbReference type="PROSITE" id="PS00237">
    <property type="entry name" value="G_PROTEIN_RECEP_F1_1"/>
    <property type="match status" value="1"/>
</dbReference>
<dbReference type="PROSITE" id="PS50262">
    <property type="entry name" value="G_PROTEIN_RECEP_F1_2"/>
    <property type="match status" value="1"/>
</dbReference>
<evidence type="ECO:0000256" key="2">
    <source>
        <dbReference type="ARBA" id="ARBA00022475"/>
    </source>
</evidence>
<dbReference type="Pfam" id="PF13853">
    <property type="entry name" value="7tm_4"/>
    <property type="match status" value="1"/>
</dbReference>
<evidence type="ECO:0000256" key="7">
    <source>
        <dbReference type="ARBA" id="ARBA00023040"/>
    </source>
</evidence>
<keyword evidence="2 14" id="KW-1003">Cell membrane</keyword>